<proteinExistence type="predicted"/>
<dbReference type="AlphaFoldDB" id="A0A368XV50"/>
<dbReference type="Proteomes" id="UP000252884">
    <property type="component" value="Unassembled WGS sequence"/>
</dbReference>
<feature type="domain" description="NERD" evidence="1">
    <location>
        <begin position="17"/>
        <end position="70"/>
    </location>
</feature>
<organism evidence="2 3">
    <name type="scientific">Pseudorhodoferax soli</name>
    <dbReference type="NCBI Taxonomy" id="545864"/>
    <lineage>
        <taxon>Bacteria</taxon>
        <taxon>Pseudomonadati</taxon>
        <taxon>Pseudomonadota</taxon>
        <taxon>Betaproteobacteria</taxon>
        <taxon>Burkholderiales</taxon>
        <taxon>Comamonadaceae</taxon>
    </lineage>
</organism>
<evidence type="ECO:0000259" key="1">
    <source>
        <dbReference type="Pfam" id="PF08378"/>
    </source>
</evidence>
<keyword evidence="3" id="KW-1185">Reference proteome</keyword>
<gene>
    <name evidence="2" type="ORF">DES41_104565</name>
</gene>
<comment type="caution">
    <text evidence="2">The sequence shown here is derived from an EMBL/GenBank/DDBJ whole genome shotgun (WGS) entry which is preliminary data.</text>
</comment>
<dbReference type="EMBL" id="QPJK01000004">
    <property type="protein sequence ID" value="RCW71745.1"/>
    <property type="molecule type" value="Genomic_DNA"/>
</dbReference>
<dbReference type="OrthoDB" id="393237at2"/>
<reference evidence="2 3" key="1">
    <citation type="submission" date="2018-07" db="EMBL/GenBank/DDBJ databases">
        <title>Genomic Encyclopedia of Type Strains, Phase IV (KMG-IV): sequencing the most valuable type-strain genomes for metagenomic binning, comparative biology and taxonomic classification.</title>
        <authorList>
            <person name="Goeker M."/>
        </authorList>
    </citation>
    <scope>NUCLEOTIDE SEQUENCE [LARGE SCALE GENOMIC DNA]</scope>
    <source>
        <strain evidence="2 3">DSM 21634</strain>
    </source>
</reference>
<sequence length="133" mass="14877">MTTLVPSLGSCELRMTNGERCLAERLEQQLDEDYLLWYDVPVGLKQTDPDFVVLNPRRSLLIPETKDCRLDTIQSGTPPLRRRAMPTKAAARSCPSLHQRIDTRTLDLHPTARGPVSTHRVRACLAAGRSLTA</sequence>
<name>A0A368XV50_9BURK</name>
<evidence type="ECO:0000313" key="3">
    <source>
        <dbReference type="Proteomes" id="UP000252884"/>
    </source>
</evidence>
<dbReference type="Pfam" id="PF08378">
    <property type="entry name" value="NERD"/>
    <property type="match status" value="1"/>
</dbReference>
<accession>A0A368XV50</accession>
<dbReference type="RefSeq" id="WP_114468924.1">
    <property type="nucleotide sequence ID" value="NZ_QPJK01000004.1"/>
</dbReference>
<protein>
    <submittedName>
        <fullName evidence="2">Nuclease-like protein</fullName>
    </submittedName>
</protein>
<dbReference type="InterPro" id="IPR011528">
    <property type="entry name" value="NERD"/>
</dbReference>
<evidence type="ECO:0000313" key="2">
    <source>
        <dbReference type="EMBL" id="RCW71745.1"/>
    </source>
</evidence>